<feature type="transmembrane region" description="Helical" evidence="2">
    <location>
        <begin position="22"/>
        <end position="49"/>
    </location>
</feature>
<sequence>MQPPALLKNCVVLKFEFPLVDLMAAVGSVWCGMKLRLIAAVLIGLLLVASMSVSAESSLIQETKDQNENEEVKLNQVMKVSTLKSQSGYQHVWPVRNGSQAEEFKCEPESLGNTALKETKEPKRSQVSILENVYWKELGLLVAVWVIILALQIAKNYTVTCSVMYWVLNSLQVTVGVSAYEAVKLYKGRRKIASKGEVATNWKAHELVFHCFCGITFDVLGGGFILGPLFLELGIPPQHQTASIALELGCYKENAEIPASAVTSGRDTSPDGRL</sequence>
<gene>
    <name evidence="3" type="ORF">JRO89_XS09G0167300</name>
</gene>
<dbReference type="Proteomes" id="UP000827721">
    <property type="component" value="Unassembled WGS sequence"/>
</dbReference>
<comment type="similarity">
    <text evidence="1">Belongs to the 4-toluene sulfonate uptake permease (TSUP) (TC 2.A.102) family.</text>
</comment>
<feature type="transmembrane region" description="Helical" evidence="2">
    <location>
        <begin position="166"/>
        <end position="186"/>
    </location>
</feature>
<evidence type="ECO:0000256" key="2">
    <source>
        <dbReference type="SAM" id="Phobius"/>
    </source>
</evidence>
<keyword evidence="2" id="KW-0472">Membrane</keyword>
<keyword evidence="2" id="KW-1133">Transmembrane helix</keyword>
<dbReference type="PANTHER" id="PTHR14255:SF48">
    <property type="entry name" value="SULFITE EXPORTER TAUE_SAFE FAMILY PROTEIN 3-LIKE"/>
    <property type="match status" value="1"/>
</dbReference>
<protein>
    <submittedName>
        <fullName evidence="3">Uncharacterized protein</fullName>
    </submittedName>
</protein>
<dbReference type="EMBL" id="JAFEMO010000009">
    <property type="protein sequence ID" value="KAH7565220.1"/>
    <property type="molecule type" value="Genomic_DNA"/>
</dbReference>
<keyword evidence="2" id="KW-0812">Transmembrane</keyword>
<comment type="caution">
    <text evidence="3">The sequence shown here is derived from an EMBL/GenBank/DDBJ whole genome shotgun (WGS) entry which is preliminary data.</text>
</comment>
<proteinExistence type="inferred from homology"/>
<accession>A0ABQ8HLK8</accession>
<name>A0ABQ8HLK8_9ROSI</name>
<feature type="transmembrane region" description="Helical" evidence="2">
    <location>
        <begin position="207"/>
        <end position="231"/>
    </location>
</feature>
<keyword evidence="4" id="KW-1185">Reference proteome</keyword>
<dbReference type="PANTHER" id="PTHR14255">
    <property type="entry name" value="CEREBLON"/>
    <property type="match status" value="1"/>
</dbReference>
<evidence type="ECO:0000313" key="3">
    <source>
        <dbReference type="EMBL" id="KAH7565220.1"/>
    </source>
</evidence>
<feature type="transmembrane region" description="Helical" evidence="2">
    <location>
        <begin position="133"/>
        <end position="154"/>
    </location>
</feature>
<evidence type="ECO:0000313" key="4">
    <source>
        <dbReference type="Proteomes" id="UP000827721"/>
    </source>
</evidence>
<reference evidence="3 4" key="1">
    <citation type="submission" date="2021-02" db="EMBL/GenBank/DDBJ databases">
        <title>Plant Genome Project.</title>
        <authorList>
            <person name="Zhang R.-G."/>
        </authorList>
    </citation>
    <scope>NUCLEOTIDE SEQUENCE [LARGE SCALE GENOMIC DNA]</scope>
    <source>
        <tissue evidence="3">Leaves</tissue>
    </source>
</reference>
<evidence type="ECO:0000256" key="1">
    <source>
        <dbReference type="ARBA" id="ARBA00009142"/>
    </source>
</evidence>
<organism evidence="3 4">
    <name type="scientific">Xanthoceras sorbifolium</name>
    <dbReference type="NCBI Taxonomy" id="99658"/>
    <lineage>
        <taxon>Eukaryota</taxon>
        <taxon>Viridiplantae</taxon>
        <taxon>Streptophyta</taxon>
        <taxon>Embryophyta</taxon>
        <taxon>Tracheophyta</taxon>
        <taxon>Spermatophyta</taxon>
        <taxon>Magnoliopsida</taxon>
        <taxon>eudicotyledons</taxon>
        <taxon>Gunneridae</taxon>
        <taxon>Pentapetalae</taxon>
        <taxon>rosids</taxon>
        <taxon>malvids</taxon>
        <taxon>Sapindales</taxon>
        <taxon>Sapindaceae</taxon>
        <taxon>Xanthoceroideae</taxon>
        <taxon>Xanthoceras</taxon>
    </lineage>
</organism>